<dbReference type="Proteomes" id="UP001430953">
    <property type="component" value="Unassembled WGS sequence"/>
</dbReference>
<comment type="caution">
    <text evidence="1">The sequence shown here is derived from an EMBL/GenBank/DDBJ whole genome shotgun (WGS) entry which is preliminary data.</text>
</comment>
<name>A0AAW2FCM3_9HYME</name>
<proteinExistence type="predicted"/>
<evidence type="ECO:0000313" key="2">
    <source>
        <dbReference type="Proteomes" id="UP001430953"/>
    </source>
</evidence>
<reference evidence="1 2" key="1">
    <citation type="submission" date="2023-03" db="EMBL/GenBank/DDBJ databases">
        <title>High recombination rates correlate with genetic variation in Cardiocondyla obscurior ants.</title>
        <authorList>
            <person name="Errbii M."/>
        </authorList>
    </citation>
    <scope>NUCLEOTIDE SEQUENCE [LARGE SCALE GENOMIC DNA]</scope>
    <source>
        <strain evidence="1">Alpha-2009</strain>
        <tissue evidence="1">Whole body</tissue>
    </source>
</reference>
<keyword evidence="2" id="KW-1185">Reference proteome</keyword>
<protein>
    <submittedName>
        <fullName evidence="1">Uncharacterized protein</fullName>
    </submittedName>
</protein>
<dbReference type="AlphaFoldDB" id="A0AAW2FCM3"/>
<evidence type="ECO:0000313" key="1">
    <source>
        <dbReference type="EMBL" id="KAL0112304.1"/>
    </source>
</evidence>
<dbReference type="EMBL" id="JADYXP020000012">
    <property type="protein sequence ID" value="KAL0112304.1"/>
    <property type="molecule type" value="Genomic_DNA"/>
</dbReference>
<sequence>MSRKKVWNSIMRRKKKNLLDLNSTDENSLGNVSPLLRVSTLPRRGSQHRHTLDPELSSLREHDNNHLFVECESKSQSLPRGFPPQIIIQHIDDEGKI</sequence>
<accession>A0AAW2FCM3</accession>
<gene>
    <name evidence="1" type="ORF">PUN28_011972</name>
</gene>
<organism evidence="1 2">
    <name type="scientific">Cardiocondyla obscurior</name>
    <dbReference type="NCBI Taxonomy" id="286306"/>
    <lineage>
        <taxon>Eukaryota</taxon>
        <taxon>Metazoa</taxon>
        <taxon>Ecdysozoa</taxon>
        <taxon>Arthropoda</taxon>
        <taxon>Hexapoda</taxon>
        <taxon>Insecta</taxon>
        <taxon>Pterygota</taxon>
        <taxon>Neoptera</taxon>
        <taxon>Endopterygota</taxon>
        <taxon>Hymenoptera</taxon>
        <taxon>Apocrita</taxon>
        <taxon>Aculeata</taxon>
        <taxon>Formicoidea</taxon>
        <taxon>Formicidae</taxon>
        <taxon>Myrmicinae</taxon>
        <taxon>Cardiocondyla</taxon>
    </lineage>
</organism>